<evidence type="ECO:0000313" key="3">
    <source>
        <dbReference type="Proteomes" id="UP000712045"/>
    </source>
</evidence>
<name>A0ABS2I5H6_9ACTN</name>
<organism evidence="2 3">
    <name type="scientific">Streptomyces durocortorensis</name>
    <dbReference type="NCBI Taxonomy" id="2811104"/>
    <lineage>
        <taxon>Bacteria</taxon>
        <taxon>Bacillati</taxon>
        <taxon>Actinomycetota</taxon>
        <taxon>Actinomycetes</taxon>
        <taxon>Kitasatosporales</taxon>
        <taxon>Streptomycetaceae</taxon>
        <taxon>Streptomyces</taxon>
    </lineage>
</organism>
<keyword evidence="3" id="KW-1185">Reference proteome</keyword>
<reference evidence="2 3" key="1">
    <citation type="submission" date="2021-02" db="EMBL/GenBank/DDBJ databases">
        <title>Genome Streptomyces sp. RHZ10.</title>
        <authorList>
            <person name="Besaury L."/>
        </authorList>
    </citation>
    <scope>NUCLEOTIDE SEQUENCE [LARGE SCALE GENOMIC DNA]</scope>
    <source>
        <strain evidence="2 3">RHZ10</strain>
    </source>
</reference>
<accession>A0ABS2I5H6</accession>
<evidence type="ECO:0000259" key="1">
    <source>
        <dbReference type="Pfam" id="PF12728"/>
    </source>
</evidence>
<dbReference type="RefSeq" id="WP_205086198.1">
    <property type="nucleotide sequence ID" value="NZ_JAFEUF010000265.1"/>
</dbReference>
<protein>
    <submittedName>
        <fullName evidence="2">Helix-turn-helix domain-containing protein</fullName>
    </submittedName>
</protein>
<sequence>MTTTLPTTHRALTVPEVMEALSLSRFKVYDLIRSRELPSITIGRARRIPADCLRTFMETKLEEAA</sequence>
<dbReference type="NCBIfam" id="TIGR01764">
    <property type="entry name" value="excise"/>
    <property type="match status" value="1"/>
</dbReference>
<dbReference type="EMBL" id="JAFEUF010000265">
    <property type="protein sequence ID" value="MBM7058080.1"/>
    <property type="molecule type" value="Genomic_DNA"/>
</dbReference>
<dbReference type="InterPro" id="IPR041657">
    <property type="entry name" value="HTH_17"/>
</dbReference>
<feature type="domain" description="Helix-turn-helix" evidence="1">
    <location>
        <begin position="12"/>
        <end position="59"/>
    </location>
</feature>
<dbReference type="Proteomes" id="UP000712045">
    <property type="component" value="Unassembled WGS sequence"/>
</dbReference>
<dbReference type="Pfam" id="PF12728">
    <property type="entry name" value="HTH_17"/>
    <property type="match status" value="1"/>
</dbReference>
<dbReference type="InterPro" id="IPR010093">
    <property type="entry name" value="SinI_DNA-bd"/>
</dbReference>
<comment type="caution">
    <text evidence="2">The sequence shown here is derived from an EMBL/GenBank/DDBJ whole genome shotgun (WGS) entry which is preliminary data.</text>
</comment>
<proteinExistence type="predicted"/>
<gene>
    <name evidence="2" type="ORF">JS521_30680</name>
</gene>
<evidence type="ECO:0000313" key="2">
    <source>
        <dbReference type="EMBL" id="MBM7058080.1"/>
    </source>
</evidence>